<accession>A0ABZ2KB71</accession>
<evidence type="ECO:0000313" key="1">
    <source>
        <dbReference type="EMBL" id="WXA94598.1"/>
    </source>
</evidence>
<evidence type="ECO:0000313" key="2">
    <source>
        <dbReference type="Proteomes" id="UP001379533"/>
    </source>
</evidence>
<gene>
    <name evidence="1" type="ORF">LZC95_50300</name>
</gene>
<reference evidence="1 2" key="1">
    <citation type="submission" date="2021-12" db="EMBL/GenBank/DDBJ databases">
        <title>Discovery of the Pendulisporaceae a myxobacterial family with distinct sporulation behavior and unique specialized metabolism.</title>
        <authorList>
            <person name="Garcia R."/>
            <person name="Popoff A."/>
            <person name="Bader C.D."/>
            <person name="Loehr J."/>
            <person name="Walesch S."/>
            <person name="Walt C."/>
            <person name="Boldt J."/>
            <person name="Bunk B."/>
            <person name="Haeckl F.J.F.P.J."/>
            <person name="Gunesch A.P."/>
            <person name="Birkelbach J."/>
            <person name="Nuebel U."/>
            <person name="Pietschmann T."/>
            <person name="Bach T."/>
            <person name="Mueller R."/>
        </authorList>
    </citation>
    <scope>NUCLEOTIDE SEQUENCE [LARGE SCALE GENOMIC DNA]</scope>
    <source>
        <strain evidence="1 2">MSr12523</strain>
    </source>
</reference>
<organism evidence="1 2">
    <name type="scientific">Pendulispora brunnea</name>
    <dbReference type="NCBI Taxonomy" id="2905690"/>
    <lineage>
        <taxon>Bacteria</taxon>
        <taxon>Pseudomonadati</taxon>
        <taxon>Myxococcota</taxon>
        <taxon>Myxococcia</taxon>
        <taxon>Myxococcales</taxon>
        <taxon>Sorangiineae</taxon>
        <taxon>Pendulisporaceae</taxon>
        <taxon>Pendulispora</taxon>
    </lineage>
</organism>
<dbReference type="Proteomes" id="UP001379533">
    <property type="component" value="Chromosome"/>
</dbReference>
<proteinExistence type="predicted"/>
<keyword evidence="2" id="KW-1185">Reference proteome</keyword>
<dbReference type="RefSeq" id="WP_394845208.1">
    <property type="nucleotide sequence ID" value="NZ_CP089982.1"/>
</dbReference>
<dbReference type="EMBL" id="CP089982">
    <property type="protein sequence ID" value="WXA94598.1"/>
    <property type="molecule type" value="Genomic_DNA"/>
</dbReference>
<name>A0ABZ2KB71_9BACT</name>
<protein>
    <submittedName>
        <fullName evidence="1">Uncharacterized protein</fullName>
    </submittedName>
</protein>
<sequence length="111" mass="11899">MNTRYIGEEFPSFRGETVQIRAIMHDSLNPDPDARIWVISDAVLGFLGGLTAADRVEVVRLRADGAPGVVHFAARALDLALFAAPNDEALPDTLRSSDSYESSLAGGKEAV</sequence>